<dbReference type="EMBL" id="ADBJ01000027">
    <property type="protein sequence ID" value="EFA80893.1"/>
    <property type="molecule type" value="Genomic_DNA"/>
</dbReference>
<dbReference type="AlphaFoldDB" id="D3BCA3"/>
<protein>
    <submittedName>
        <fullName evidence="1">Uncharacterized protein</fullName>
    </submittedName>
</protein>
<accession>D3BCA3</accession>
<comment type="caution">
    <text evidence="1">The sequence shown here is derived from an EMBL/GenBank/DDBJ whole genome shotgun (WGS) entry which is preliminary data.</text>
</comment>
<dbReference type="RefSeq" id="XP_020433012.1">
    <property type="nucleotide sequence ID" value="XM_020576992.1"/>
</dbReference>
<organism evidence="1 2">
    <name type="scientific">Heterostelium pallidum (strain ATCC 26659 / Pp 5 / PN500)</name>
    <name type="common">Cellular slime mold</name>
    <name type="synonym">Polysphondylium pallidum</name>
    <dbReference type="NCBI Taxonomy" id="670386"/>
    <lineage>
        <taxon>Eukaryota</taxon>
        <taxon>Amoebozoa</taxon>
        <taxon>Evosea</taxon>
        <taxon>Eumycetozoa</taxon>
        <taxon>Dictyostelia</taxon>
        <taxon>Acytosteliales</taxon>
        <taxon>Acytosteliaceae</taxon>
        <taxon>Heterostelium</taxon>
    </lineage>
</organism>
<evidence type="ECO:0000313" key="1">
    <source>
        <dbReference type="EMBL" id="EFA80893.1"/>
    </source>
</evidence>
<reference evidence="1 2" key="1">
    <citation type="journal article" date="2011" name="Genome Res.">
        <title>Phylogeny-wide analysis of social amoeba genomes highlights ancient origins for complex intercellular communication.</title>
        <authorList>
            <person name="Heidel A.J."/>
            <person name="Lawal H.M."/>
            <person name="Felder M."/>
            <person name="Schilde C."/>
            <person name="Helps N.R."/>
            <person name="Tunggal B."/>
            <person name="Rivero F."/>
            <person name="John U."/>
            <person name="Schleicher M."/>
            <person name="Eichinger L."/>
            <person name="Platzer M."/>
            <person name="Noegel A.A."/>
            <person name="Schaap P."/>
            <person name="Gloeckner G."/>
        </authorList>
    </citation>
    <scope>NUCLEOTIDE SEQUENCE [LARGE SCALE GENOMIC DNA]</scope>
    <source>
        <strain evidence="2">ATCC 26659 / Pp 5 / PN500</strain>
    </source>
</reference>
<gene>
    <name evidence="1" type="ORF">PPL_06128</name>
</gene>
<dbReference type="GeneID" id="31361612"/>
<evidence type="ECO:0000313" key="2">
    <source>
        <dbReference type="Proteomes" id="UP000001396"/>
    </source>
</evidence>
<sequence>MRLNQDFNDLTSFLTFSCGASITPIVNDLEWTMWQRLDNSSLDYNIVILSDQSYILPTYNEQTNDYTLSRYTYNTTLISSFYSDIRFSANSSLSLLIIDTNKLVIYDNNQFILSLLNINTGNAIWSIDSTNCGGVKTASPPQYIYEKLWSLSKQVVSILDITLSGESSFYICSPDAIYLVDTSHATVKTLAFQANDNQTGLAYACKLSNAQSAIMAITSNLYDSNNNNETNKLEQNVILKISDSKCIELCSQNTTCTTDSYLILTICLIN</sequence>
<proteinExistence type="predicted"/>
<dbReference type="Proteomes" id="UP000001396">
    <property type="component" value="Unassembled WGS sequence"/>
</dbReference>
<name>D3BCA3_HETP5</name>
<keyword evidence="2" id="KW-1185">Reference proteome</keyword>
<dbReference type="InParanoid" id="D3BCA3"/>